<protein>
    <submittedName>
        <fullName evidence="1">Uncharacterized protein</fullName>
    </submittedName>
</protein>
<sequence length="138" mass="16975">MGQAILKEVPKIKEWPHFSDEGEYDHMKLIRGIGMIKEDFQLLERLVTERFNTLFTKLAHRWYINVRKAHEHPSWTWWKTQNINKLEDDAWRFQVEKSFEFQEFNSERDRALPWVFQQKDRLAELYTDISEFITHENF</sequence>
<dbReference type="Proteomes" id="UP000765509">
    <property type="component" value="Unassembled WGS sequence"/>
</dbReference>
<comment type="caution">
    <text evidence="1">The sequence shown here is derived from an EMBL/GenBank/DDBJ whole genome shotgun (WGS) entry which is preliminary data.</text>
</comment>
<dbReference type="AlphaFoldDB" id="A0A9Q3BTW7"/>
<accession>A0A9Q3BTW7</accession>
<keyword evidence="2" id="KW-1185">Reference proteome</keyword>
<reference evidence="1" key="1">
    <citation type="submission" date="2021-03" db="EMBL/GenBank/DDBJ databases">
        <title>Draft genome sequence of rust myrtle Austropuccinia psidii MF-1, a brazilian biotype.</title>
        <authorList>
            <person name="Quecine M.C."/>
            <person name="Pachon D.M.R."/>
            <person name="Bonatelli M.L."/>
            <person name="Correr F.H."/>
            <person name="Franceschini L.M."/>
            <person name="Leite T.F."/>
            <person name="Margarido G.R.A."/>
            <person name="Almeida C.A."/>
            <person name="Ferrarezi J.A."/>
            <person name="Labate C.A."/>
        </authorList>
    </citation>
    <scope>NUCLEOTIDE SEQUENCE</scope>
    <source>
        <strain evidence="1">MF-1</strain>
    </source>
</reference>
<evidence type="ECO:0000313" key="1">
    <source>
        <dbReference type="EMBL" id="MBW0471065.1"/>
    </source>
</evidence>
<name>A0A9Q3BTW7_9BASI</name>
<dbReference type="EMBL" id="AVOT02002647">
    <property type="protein sequence ID" value="MBW0471065.1"/>
    <property type="molecule type" value="Genomic_DNA"/>
</dbReference>
<gene>
    <name evidence="1" type="ORF">O181_010780</name>
</gene>
<organism evidence="1 2">
    <name type="scientific">Austropuccinia psidii MF-1</name>
    <dbReference type="NCBI Taxonomy" id="1389203"/>
    <lineage>
        <taxon>Eukaryota</taxon>
        <taxon>Fungi</taxon>
        <taxon>Dikarya</taxon>
        <taxon>Basidiomycota</taxon>
        <taxon>Pucciniomycotina</taxon>
        <taxon>Pucciniomycetes</taxon>
        <taxon>Pucciniales</taxon>
        <taxon>Sphaerophragmiaceae</taxon>
        <taxon>Austropuccinia</taxon>
    </lineage>
</organism>
<evidence type="ECO:0000313" key="2">
    <source>
        <dbReference type="Proteomes" id="UP000765509"/>
    </source>
</evidence>
<proteinExistence type="predicted"/>